<evidence type="ECO:0000256" key="2">
    <source>
        <dbReference type="ARBA" id="ARBA00023235"/>
    </source>
</evidence>
<name>A0A370GE23_9COXI</name>
<reference evidence="3 4" key="1">
    <citation type="submission" date="2018-07" db="EMBL/GenBank/DDBJ databases">
        <title>Genomic Encyclopedia of Type Strains, Phase IV (KMG-IV): sequencing the most valuable type-strain genomes for metagenomic binning, comparative biology and taxonomic classification.</title>
        <authorList>
            <person name="Goeker M."/>
        </authorList>
    </citation>
    <scope>NUCLEOTIDE SEQUENCE [LARGE SCALE GENOMIC DNA]</scope>
    <source>
        <strain evidence="3 4">DSM 16500</strain>
    </source>
</reference>
<dbReference type="InterPro" id="IPR003719">
    <property type="entry name" value="Phenazine_PhzF-like"/>
</dbReference>
<evidence type="ECO:0000256" key="1">
    <source>
        <dbReference type="ARBA" id="ARBA00008270"/>
    </source>
</evidence>
<organism evidence="3 4">
    <name type="scientific">Aquicella lusitana</name>
    <dbReference type="NCBI Taxonomy" id="254246"/>
    <lineage>
        <taxon>Bacteria</taxon>
        <taxon>Pseudomonadati</taxon>
        <taxon>Pseudomonadota</taxon>
        <taxon>Gammaproteobacteria</taxon>
        <taxon>Legionellales</taxon>
        <taxon>Coxiellaceae</taxon>
        <taxon>Aquicella</taxon>
    </lineage>
</organism>
<dbReference type="Proteomes" id="UP000254720">
    <property type="component" value="Unassembled WGS sequence"/>
</dbReference>
<dbReference type="PANTHER" id="PTHR13774">
    <property type="entry name" value="PHENAZINE BIOSYNTHESIS PROTEIN"/>
    <property type="match status" value="1"/>
</dbReference>
<dbReference type="Gene3D" id="3.10.310.10">
    <property type="entry name" value="Diaminopimelate Epimerase, Chain A, domain 1"/>
    <property type="match status" value="2"/>
</dbReference>
<evidence type="ECO:0000313" key="4">
    <source>
        <dbReference type="Proteomes" id="UP000254720"/>
    </source>
</evidence>
<accession>A0A370GE23</accession>
<dbReference type="RefSeq" id="WP_170131831.1">
    <property type="nucleotide sequence ID" value="NZ_LR699115.1"/>
</dbReference>
<dbReference type="Pfam" id="PF02567">
    <property type="entry name" value="PhzC-PhzF"/>
    <property type="match status" value="1"/>
</dbReference>
<dbReference type="PIRSF" id="PIRSF016184">
    <property type="entry name" value="PhzC_PhzF"/>
    <property type="match status" value="1"/>
</dbReference>
<dbReference type="SUPFAM" id="SSF54506">
    <property type="entry name" value="Diaminopimelate epimerase-like"/>
    <property type="match status" value="1"/>
</dbReference>
<keyword evidence="4" id="KW-1185">Reference proteome</keyword>
<dbReference type="PANTHER" id="PTHR13774:SF17">
    <property type="entry name" value="PHENAZINE BIOSYNTHESIS-LIKE DOMAIN-CONTAINING PROTEIN"/>
    <property type="match status" value="1"/>
</dbReference>
<gene>
    <name evidence="3" type="ORF">C8D86_1162</name>
</gene>
<sequence length="263" mass="29785">MKINAYHIDAFTDKLFSGNPAMVCVLEAWLPEEVLQKIAAENNLPATAFLVRTQDGFDIRWFAPEYEIDLCGHGTLASGFAVFNLIEPDWQEVNFYHRSAGLLRISRHQTEIVLNFPVKNTVACELPAILVEGLGMKPKETHQFNKERLLAVLETEEDVRQLKPDLSLLKQLAHRGIIVTAPGKTVDFVSRVFYPGKAISEDPVTGSSYCLLVPYWARQLNKTQFQARQLSQRGGEVRCELHSDHIRLYGKAILYKEGVLFLD</sequence>
<protein>
    <submittedName>
        <fullName evidence="3">PhzF family phenazine biosynthesis protein</fullName>
    </submittedName>
</protein>
<dbReference type="GO" id="GO:0016853">
    <property type="term" value="F:isomerase activity"/>
    <property type="evidence" value="ECO:0007669"/>
    <property type="project" value="UniProtKB-KW"/>
</dbReference>
<dbReference type="EMBL" id="QQAX01000016">
    <property type="protein sequence ID" value="RDI42048.1"/>
    <property type="molecule type" value="Genomic_DNA"/>
</dbReference>
<keyword evidence="2" id="KW-0413">Isomerase</keyword>
<dbReference type="NCBIfam" id="TIGR00654">
    <property type="entry name" value="PhzF_family"/>
    <property type="match status" value="1"/>
</dbReference>
<comment type="similarity">
    <text evidence="1">Belongs to the PhzF family.</text>
</comment>
<dbReference type="AlphaFoldDB" id="A0A370GE23"/>
<comment type="caution">
    <text evidence="3">The sequence shown here is derived from an EMBL/GenBank/DDBJ whole genome shotgun (WGS) entry which is preliminary data.</text>
</comment>
<dbReference type="GO" id="GO:0005737">
    <property type="term" value="C:cytoplasm"/>
    <property type="evidence" value="ECO:0007669"/>
    <property type="project" value="TreeGrafter"/>
</dbReference>
<proteinExistence type="inferred from homology"/>
<evidence type="ECO:0000313" key="3">
    <source>
        <dbReference type="EMBL" id="RDI42048.1"/>
    </source>
</evidence>